<sequence length="325" mass="36906">MIIQLSLIICVLVEFGYVLAGENRIFRYDYEFSDEINSYFRLHKYPRSWVNARTRCRHEGAQLYTPANGQEADFVKLLHEDLHSDFNGIYLGLNAYFSEGDFASTEEQSVLDLYNVWNDGEPNNMNDIEDCAVMTRTGKYSDVACNQVFPFLCARPEAGLTWNSACNTYDMGYQSSPGLSSCFKIHTDPKNWTNGYATCKAEGGYLAIVNSVAEKSFLVKMFAENPAGSLRGNFWKDVLLIGFHDWFMAREYEYLDGPRVPLTKFSGGEPNDFAPGERCGAMYRNGLFDDIWCNRPNIFACERPLVAALPPGRGVTPTWRSSRNR</sequence>
<dbReference type="EMBL" id="KX550125">
    <property type="protein sequence ID" value="AQY54442.1"/>
    <property type="molecule type" value="mRNA"/>
</dbReference>
<dbReference type="CDD" id="cd00037">
    <property type="entry name" value="CLECT"/>
    <property type="match status" value="1"/>
</dbReference>
<evidence type="ECO:0000313" key="3">
    <source>
        <dbReference type="EMBL" id="AQY54442.1"/>
    </source>
</evidence>
<feature type="signal peptide" evidence="1">
    <location>
        <begin position="1"/>
        <end position="20"/>
    </location>
</feature>
<evidence type="ECO:0000259" key="2">
    <source>
        <dbReference type="PROSITE" id="PS50041"/>
    </source>
</evidence>
<gene>
    <name evidence="3" type="primary">IML6</name>
</gene>
<feature type="domain" description="C-type lectin" evidence="2">
    <location>
        <begin position="182"/>
        <end position="302"/>
    </location>
</feature>
<dbReference type="Pfam" id="PF00059">
    <property type="entry name" value="Lectin_C"/>
    <property type="match status" value="2"/>
</dbReference>
<proteinExistence type="evidence at transcript level"/>
<protein>
    <submittedName>
        <fullName evidence="3">Immulectin 6</fullName>
    </submittedName>
</protein>
<feature type="domain" description="C-type lectin" evidence="2">
    <location>
        <begin position="40"/>
        <end position="154"/>
    </location>
</feature>
<organism evidence="3">
    <name type="scientific">Hepialus xiaojinensis</name>
    <dbReference type="NCBI Taxonomy" id="1589740"/>
    <lineage>
        <taxon>Eukaryota</taxon>
        <taxon>Metazoa</taxon>
        <taxon>Ecdysozoa</taxon>
        <taxon>Arthropoda</taxon>
        <taxon>Hexapoda</taxon>
        <taxon>Insecta</taxon>
        <taxon>Pterygota</taxon>
        <taxon>Neoptera</taxon>
        <taxon>Endopterygota</taxon>
        <taxon>Lepidoptera</taxon>
        <taxon>Glossata</taxon>
        <taxon>Exoporia</taxon>
        <taxon>Hepialoidea</taxon>
        <taxon>Hepialidae</taxon>
        <taxon>Hepialus</taxon>
    </lineage>
</organism>
<dbReference type="SUPFAM" id="SSF56436">
    <property type="entry name" value="C-type lectin-like"/>
    <property type="match status" value="2"/>
</dbReference>
<dbReference type="PANTHER" id="PTHR22803">
    <property type="entry name" value="MANNOSE, PHOSPHOLIPASE, LECTIN RECEPTOR RELATED"/>
    <property type="match status" value="1"/>
</dbReference>
<reference evidence="3" key="1">
    <citation type="submission" date="2016-07" db="EMBL/GenBank/DDBJ databases">
        <title>A comparative analysis of C-type lectin domain proteins in the ghost moth, Hepialus xiaojinensis.</title>
        <authorList>
            <person name="Meng Q."/>
            <person name="Zhang H."/>
            <person name="Zhang J.-H."/>
            <person name="Zhou G.-L."/>
            <person name="Ni R.-R."/>
            <person name="Zhao Y.-N."/>
            <person name="Qin Q.-L."/>
            <person name="Zou Z."/>
        </authorList>
    </citation>
    <scope>NUCLEOTIDE SEQUENCE</scope>
    <source>
        <tissue evidence="3">Larva fat body</tissue>
    </source>
</reference>
<dbReference type="InterPro" id="IPR016186">
    <property type="entry name" value="C-type_lectin-like/link_sf"/>
</dbReference>
<name>A0A219YXH2_9NEOP</name>
<accession>A0A219YXH2</accession>
<keyword evidence="1" id="KW-0732">Signal</keyword>
<dbReference type="SMART" id="SM00034">
    <property type="entry name" value="CLECT"/>
    <property type="match status" value="2"/>
</dbReference>
<dbReference type="InterPro" id="IPR001304">
    <property type="entry name" value="C-type_lectin-like"/>
</dbReference>
<dbReference type="AlphaFoldDB" id="A0A219YXH2"/>
<dbReference type="Gene3D" id="3.10.100.10">
    <property type="entry name" value="Mannose-Binding Protein A, subunit A"/>
    <property type="match status" value="2"/>
</dbReference>
<dbReference type="InterPro" id="IPR050111">
    <property type="entry name" value="C-type_lectin/snaclec_domain"/>
</dbReference>
<dbReference type="InterPro" id="IPR016187">
    <property type="entry name" value="CTDL_fold"/>
</dbReference>
<dbReference type="PROSITE" id="PS50041">
    <property type="entry name" value="C_TYPE_LECTIN_2"/>
    <property type="match status" value="2"/>
</dbReference>
<evidence type="ECO:0000256" key="1">
    <source>
        <dbReference type="SAM" id="SignalP"/>
    </source>
</evidence>
<feature type="chain" id="PRO_5012352319" evidence="1">
    <location>
        <begin position="21"/>
        <end position="325"/>
    </location>
</feature>